<dbReference type="AlphaFoldDB" id="A0A835RJR2"/>
<comment type="caution">
    <text evidence="1">The sequence shown here is derived from an EMBL/GenBank/DDBJ whole genome shotgun (WGS) entry which is preliminary data.</text>
</comment>
<name>A0A835RJR2_VANPL</name>
<dbReference type="EMBL" id="JADCNM010000004">
    <property type="protein sequence ID" value="KAG0487257.1"/>
    <property type="molecule type" value="Genomic_DNA"/>
</dbReference>
<evidence type="ECO:0000313" key="2">
    <source>
        <dbReference type="Proteomes" id="UP000639772"/>
    </source>
</evidence>
<proteinExistence type="predicted"/>
<organism evidence="1 2">
    <name type="scientific">Vanilla planifolia</name>
    <name type="common">Vanilla</name>
    <dbReference type="NCBI Taxonomy" id="51239"/>
    <lineage>
        <taxon>Eukaryota</taxon>
        <taxon>Viridiplantae</taxon>
        <taxon>Streptophyta</taxon>
        <taxon>Embryophyta</taxon>
        <taxon>Tracheophyta</taxon>
        <taxon>Spermatophyta</taxon>
        <taxon>Magnoliopsida</taxon>
        <taxon>Liliopsida</taxon>
        <taxon>Asparagales</taxon>
        <taxon>Orchidaceae</taxon>
        <taxon>Vanilloideae</taxon>
        <taxon>Vanilleae</taxon>
        <taxon>Vanilla</taxon>
    </lineage>
</organism>
<dbReference type="Proteomes" id="UP000639772">
    <property type="component" value="Unassembled WGS sequence"/>
</dbReference>
<protein>
    <submittedName>
        <fullName evidence="1">Uncharacterized protein</fullName>
    </submittedName>
</protein>
<gene>
    <name evidence="1" type="ORF">HPP92_009352</name>
</gene>
<reference evidence="1 2" key="1">
    <citation type="journal article" date="2020" name="Nat. Food">
        <title>A phased Vanilla planifolia genome enables genetic improvement of flavour and production.</title>
        <authorList>
            <person name="Hasing T."/>
            <person name="Tang H."/>
            <person name="Brym M."/>
            <person name="Khazi F."/>
            <person name="Huang T."/>
            <person name="Chambers A.H."/>
        </authorList>
    </citation>
    <scope>NUCLEOTIDE SEQUENCE [LARGE SCALE GENOMIC DNA]</scope>
    <source>
        <tissue evidence="1">Leaf</tissue>
    </source>
</reference>
<evidence type="ECO:0000313" key="1">
    <source>
        <dbReference type="EMBL" id="KAG0487257.1"/>
    </source>
</evidence>
<accession>A0A835RJR2</accession>
<sequence length="120" mass="13469">MIAIRFTLHNLEPSHGSNSLLPYGYSSGATEGRQSFNLFAYKGISSRSHANVMDWCAKKLFNPLDIQASSPGKLLVAPNRRDVTFPTRNDFIFNLSNMQMEDEGFACFSNCSWKTVFGLH</sequence>